<proteinExistence type="predicted"/>
<dbReference type="AlphaFoldDB" id="A0A2P9HRP7"/>
<name>A0A2P9HRP7_9HYPH</name>
<reference evidence="3" key="1">
    <citation type="submission" date="2017-12" db="EMBL/GenBank/DDBJ databases">
        <authorList>
            <person name="Diaz M."/>
        </authorList>
    </citation>
    <scope>NUCLEOTIDE SEQUENCE [LARGE SCALE GENOMIC DNA]</scope>
    <source>
        <strain evidence="3">FI11154</strain>
    </source>
</reference>
<feature type="region of interest" description="Disordered" evidence="1">
    <location>
        <begin position="1"/>
        <end position="42"/>
    </location>
</feature>
<evidence type="ECO:0000256" key="1">
    <source>
        <dbReference type="SAM" id="MobiDB-lite"/>
    </source>
</evidence>
<evidence type="ECO:0000313" key="2">
    <source>
        <dbReference type="EMBL" id="SPL66775.1"/>
    </source>
</evidence>
<sequence length="42" mass="4699">MFSNRAVWNLPDISNATRGAVPEPGLRHNPKRGPRPTETRSD</sequence>
<accession>A0A2P9HRP7</accession>
<dbReference type="Proteomes" id="UP000246073">
    <property type="component" value="Unassembled WGS sequence"/>
</dbReference>
<gene>
    <name evidence="2" type="ORF">OHAE_2642</name>
</gene>
<dbReference type="EMBL" id="OOFM01000005">
    <property type="protein sequence ID" value="SPL66775.1"/>
    <property type="molecule type" value="Genomic_DNA"/>
</dbReference>
<protein>
    <submittedName>
        <fullName evidence="2">Uncharacterized protein</fullName>
    </submittedName>
</protein>
<evidence type="ECO:0000313" key="3">
    <source>
        <dbReference type="Proteomes" id="UP000246073"/>
    </source>
</evidence>
<organism evidence="2 3">
    <name type="scientific">Ochrobactrum soli</name>
    <dbReference type="NCBI Taxonomy" id="2448455"/>
    <lineage>
        <taxon>Bacteria</taxon>
        <taxon>Pseudomonadati</taxon>
        <taxon>Pseudomonadota</taxon>
        <taxon>Alphaproteobacteria</taxon>
        <taxon>Hyphomicrobiales</taxon>
        <taxon>Brucellaceae</taxon>
        <taxon>Brucella/Ochrobactrum group</taxon>
        <taxon>Ochrobactrum</taxon>
    </lineage>
</organism>